<evidence type="ECO:0000259" key="1">
    <source>
        <dbReference type="Pfam" id="PF04389"/>
    </source>
</evidence>
<dbReference type="eggNOG" id="COG2234">
    <property type="taxonomic scope" value="Bacteria"/>
</dbReference>
<keyword evidence="2" id="KW-0031">Aminopeptidase</keyword>
<evidence type="ECO:0000313" key="2">
    <source>
        <dbReference type="EMBL" id="CBE67501.1"/>
    </source>
</evidence>
<evidence type="ECO:0000313" key="3">
    <source>
        <dbReference type="Proteomes" id="UP000006898"/>
    </source>
</evidence>
<dbReference type="GO" id="GO:0006508">
    <property type="term" value="P:proteolysis"/>
    <property type="evidence" value="ECO:0007669"/>
    <property type="project" value="InterPro"/>
</dbReference>
<dbReference type="KEGG" id="mox:DAMO_0419"/>
<protein>
    <submittedName>
        <fullName evidence="2">Predicted aminopeptidase</fullName>
    </submittedName>
</protein>
<organism evidence="2 3">
    <name type="scientific">Methylomirabilis oxygeniifera</name>
    <dbReference type="NCBI Taxonomy" id="671143"/>
    <lineage>
        <taxon>Bacteria</taxon>
        <taxon>Candidatus Methylomirabilota</taxon>
        <taxon>Candidatus Methylomirabilia</taxon>
        <taxon>Candidatus Methylomirabilales</taxon>
        <taxon>Candidatus Methylomirabilaceae</taxon>
        <taxon>Candidatus Methylomirabilis</taxon>
    </lineage>
</organism>
<sequence>MSHVSKPALGTAHIAQQVSASRLRAHVEHLAGEIGERNVFRPEALRAAEHYIQEEWRSQGYQVTPHWYEVSGGRWANLEVTRLGSARPHKILLIGAHYDSVRGSPGANDNASGVSALLELSRLFAELIPAVTVRFVAFVNEEPPFFFRRKHGSEAYAKAAQTRGDAIRAMVSLETIGYYRDERGSQHYPPLFQFFYPRQGNFITFVSDFRSRALMRRAVQAFRHASDFPLEHVATSRFVPGVAWSDHWSFWRHGYRAIMVTDTAFYRYPYYHTRKDTPEKLAYPEFTRVTAGLAEAFAVLAMGGLDDKPA</sequence>
<dbReference type="InterPro" id="IPR045175">
    <property type="entry name" value="M28_fam"/>
</dbReference>
<dbReference type="GO" id="GO:0004177">
    <property type="term" value="F:aminopeptidase activity"/>
    <property type="evidence" value="ECO:0007669"/>
    <property type="project" value="UniProtKB-KW"/>
</dbReference>
<dbReference type="SUPFAM" id="SSF53187">
    <property type="entry name" value="Zn-dependent exopeptidases"/>
    <property type="match status" value="1"/>
</dbReference>
<name>D5MJR8_METO1</name>
<dbReference type="STRING" id="671143.DAMO_0419"/>
<dbReference type="PATRIC" id="fig|671143.5.peg.356"/>
<dbReference type="PANTHER" id="PTHR12147">
    <property type="entry name" value="METALLOPEPTIDASE M28 FAMILY MEMBER"/>
    <property type="match status" value="1"/>
</dbReference>
<dbReference type="AlphaFoldDB" id="D5MJR8"/>
<dbReference type="PANTHER" id="PTHR12147:SF26">
    <property type="entry name" value="PEPTIDASE M28 DOMAIN-CONTAINING PROTEIN"/>
    <property type="match status" value="1"/>
</dbReference>
<gene>
    <name evidence="2" type="ORF">DAMO_0419</name>
</gene>
<feature type="domain" description="Peptidase M28" evidence="1">
    <location>
        <begin position="84"/>
        <end position="295"/>
    </location>
</feature>
<proteinExistence type="predicted"/>
<keyword evidence="2" id="KW-0378">Hydrolase</keyword>
<dbReference type="GO" id="GO:0008235">
    <property type="term" value="F:metalloexopeptidase activity"/>
    <property type="evidence" value="ECO:0007669"/>
    <property type="project" value="InterPro"/>
</dbReference>
<dbReference type="Proteomes" id="UP000006898">
    <property type="component" value="Chromosome"/>
</dbReference>
<accession>D5MJR8</accession>
<dbReference type="Gene3D" id="3.40.630.10">
    <property type="entry name" value="Zn peptidases"/>
    <property type="match status" value="1"/>
</dbReference>
<keyword evidence="2" id="KW-0645">Protease</keyword>
<dbReference type="Pfam" id="PF04389">
    <property type="entry name" value="Peptidase_M28"/>
    <property type="match status" value="1"/>
</dbReference>
<dbReference type="CDD" id="cd05640">
    <property type="entry name" value="M28_like"/>
    <property type="match status" value="1"/>
</dbReference>
<dbReference type="EMBL" id="FP565575">
    <property type="protein sequence ID" value="CBE67501.1"/>
    <property type="molecule type" value="Genomic_DNA"/>
</dbReference>
<dbReference type="HOGENOM" id="CLU_048743_0_0_0"/>
<reference evidence="2 3" key="1">
    <citation type="journal article" date="2010" name="Nature">
        <title>Nitrite-driven anaerobic methane oxidation by oxygenic bacteria.</title>
        <authorList>
            <person name="Ettwig K.F."/>
            <person name="Butler M.K."/>
            <person name="Le Paslier D."/>
            <person name="Pelletier E."/>
            <person name="Mangenot S."/>
            <person name="Kuypers M.M.M."/>
            <person name="Schreiber F."/>
            <person name="Dutilh B.E."/>
            <person name="Zedelius J."/>
            <person name="de Beer D."/>
            <person name="Gloerich J."/>
            <person name="Wessels H.J.C.T."/>
            <person name="van Allen T."/>
            <person name="Luesken F."/>
            <person name="Wu M."/>
            <person name="van de Pas-Schoonen K.T."/>
            <person name="Op den Camp H.J.M."/>
            <person name="Janssen-Megens E.M."/>
            <person name="Francoijs K-J."/>
            <person name="Stunnenberg H."/>
            <person name="Weissenbach J."/>
            <person name="Jetten M.S.M."/>
            <person name="Strous M."/>
        </authorList>
    </citation>
    <scope>NUCLEOTIDE SEQUENCE [LARGE SCALE GENOMIC DNA]</scope>
</reference>
<dbReference type="InterPro" id="IPR007484">
    <property type="entry name" value="Peptidase_M28"/>
</dbReference>